<dbReference type="Proteomes" id="UP000192578">
    <property type="component" value="Unassembled WGS sequence"/>
</dbReference>
<evidence type="ECO:0000313" key="3">
    <source>
        <dbReference type="Proteomes" id="UP000192578"/>
    </source>
</evidence>
<keyword evidence="1" id="KW-1133">Transmembrane helix</keyword>
<evidence type="ECO:0000256" key="1">
    <source>
        <dbReference type="SAM" id="Phobius"/>
    </source>
</evidence>
<name>A0A1W0X0T8_HYPEX</name>
<keyword evidence="3" id="KW-1185">Reference proteome</keyword>
<feature type="transmembrane region" description="Helical" evidence="1">
    <location>
        <begin position="31"/>
        <end position="54"/>
    </location>
</feature>
<accession>A0A1W0X0T8</accession>
<keyword evidence="1" id="KW-0472">Membrane</keyword>
<organism evidence="2 3">
    <name type="scientific">Hypsibius exemplaris</name>
    <name type="common">Freshwater tardigrade</name>
    <dbReference type="NCBI Taxonomy" id="2072580"/>
    <lineage>
        <taxon>Eukaryota</taxon>
        <taxon>Metazoa</taxon>
        <taxon>Ecdysozoa</taxon>
        <taxon>Tardigrada</taxon>
        <taxon>Eutardigrada</taxon>
        <taxon>Parachela</taxon>
        <taxon>Hypsibioidea</taxon>
        <taxon>Hypsibiidae</taxon>
        <taxon>Hypsibius</taxon>
    </lineage>
</organism>
<evidence type="ECO:0000313" key="2">
    <source>
        <dbReference type="EMBL" id="OQV21058.1"/>
    </source>
</evidence>
<reference evidence="3" key="1">
    <citation type="submission" date="2017-01" db="EMBL/GenBank/DDBJ databases">
        <title>Comparative genomics of anhydrobiosis in the tardigrade Hypsibius dujardini.</title>
        <authorList>
            <person name="Yoshida Y."/>
            <person name="Koutsovoulos G."/>
            <person name="Laetsch D."/>
            <person name="Stevens L."/>
            <person name="Kumar S."/>
            <person name="Horikawa D."/>
            <person name="Ishino K."/>
            <person name="Komine S."/>
            <person name="Tomita M."/>
            <person name="Blaxter M."/>
            <person name="Arakawa K."/>
        </authorList>
    </citation>
    <scope>NUCLEOTIDE SEQUENCE [LARGE SCALE GENOMIC DNA]</scope>
    <source>
        <strain evidence="3">Z151</strain>
    </source>
</reference>
<dbReference type="AlphaFoldDB" id="A0A1W0X0T8"/>
<dbReference type="EMBL" id="MTYJ01000026">
    <property type="protein sequence ID" value="OQV21058.1"/>
    <property type="molecule type" value="Genomic_DNA"/>
</dbReference>
<protein>
    <submittedName>
        <fullName evidence="2">Uncharacterized protein</fullName>
    </submittedName>
</protein>
<proteinExistence type="predicted"/>
<gene>
    <name evidence="2" type="ORF">BV898_05131</name>
</gene>
<comment type="caution">
    <text evidence="2">The sequence shown here is derived from an EMBL/GenBank/DDBJ whole genome shotgun (WGS) entry which is preliminary data.</text>
</comment>
<keyword evidence="1" id="KW-0812">Transmembrane</keyword>
<sequence>MLHASTIQFSPISSVTDPFCPLSSPPPHFFVAVYIFLSGIIIQEVFMNLFFLTFTSSFTNRTSNAAAAAGMGQGKEMVASAASVSPTAQTVSPTAQTVETATTTRKSNMLAMMLPGLKLSAPVDIPAPAKTISITGEVRTAVRVVLPWSGAVPSTSAVKETDRSKEDAFPPTYKPFPEYSDTVKVVHRGEQPHFDRFSHELEVHVRGQKKRYLVPETELRERYPKAVADYYWRIWLPETPKDVTWPTTTNWSTRAL</sequence>